<dbReference type="GO" id="GO:0016780">
    <property type="term" value="F:phosphotransferase activity, for other substituted phosphate groups"/>
    <property type="evidence" value="ECO:0007669"/>
    <property type="project" value="InterPro"/>
</dbReference>
<protein>
    <submittedName>
        <fullName evidence="4">CDP-alcohol phosphatidyltransferase</fullName>
    </submittedName>
</protein>
<dbReference type="eggNOG" id="COG0558">
    <property type="taxonomic scope" value="Bacteria"/>
</dbReference>
<dbReference type="GO" id="GO:0016020">
    <property type="term" value="C:membrane"/>
    <property type="evidence" value="ECO:0007669"/>
    <property type="project" value="InterPro"/>
</dbReference>
<evidence type="ECO:0000313" key="4">
    <source>
        <dbReference type="EMBL" id="ACQ81980.1"/>
    </source>
</evidence>
<reference evidence="4 5" key="1">
    <citation type="journal article" date="2009" name="Stand. Genomic Sci.">
        <title>Complete genome sequence of Beutenbergia cavernae type strain (HKI 0122).</title>
        <authorList>
            <person name="Land M."/>
            <person name="Pukall R."/>
            <person name="Abt B."/>
            <person name="Goker M."/>
            <person name="Rohde M."/>
            <person name="Glavina Del Rio T."/>
            <person name="Tice H."/>
            <person name="Copeland A."/>
            <person name="Cheng J.F."/>
            <person name="Lucas S."/>
            <person name="Chen F."/>
            <person name="Nolan M."/>
            <person name="Bruce D."/>
            <person name="Goodwin L."/>
            <person name="Pitluck S."/>
            <person name="Ivanova N."/>
            <person name="Mavromatis K."/>
            <person name="Ovchinnikova G."/>
            <person name="Pati A."/>
            <person name="Chen A."/>
            <person name="Palaniappan K."/>
            <person name="Hauser L."/>
            <person name="Chang Y.J."/>
            <person name="Jefferies C.C."/>
            <person name="Saunders E."/>
            <person name="Brettin T."/>
            <person name="Detter J.C."/>
            <person name="Han C."/>
            <person name="Chain P."/>
            <person name="Bristow J."/>
            <person name="Eisen J.A."/>
            <person name="Markowitz V."/>
            <person name="Hugenholtz P."/>
            <person name="Kyrpides N.C."/>
            <person name="Klenk H.P."/>
            <person name="Lapidus A."/>
        </authorList>
    </citation>
    <scope>NUCLEOTIDE SEQUENCE [LARGE SCALE GENOMIC DNA]</scope>
    <source>
        <strain evidence="5">ATCC BAA-8 / DSM 12333 / NBRC 16432</strain>
    </source>
</reference>
<keyword evidence="5" id="KW-1185">Reference proteome</keyword>
<organism evidence="4 5">
    <name type="scientific">Beutenbergia cavernae (strain ATCC BAA-8 / DSM 12333 / CCUG 43141 / JCM 11478 / NBRC 16432 / NCIMB 13614 / HKI 0122)</name>
    <dbReference type="NCBI Taxonomy" id="471853"/>
    <lineage>
        <taxon>Bacteria</taxon>
        <taxon>Bacillati</taxon>
        <taxon>Actinomycetota</taxon>
        <taxon>Actinomycetes</taxon>
        <taxon>Micrococcales</taxon>
        <taxon>Beutenbergiaceae</taxon>
        <taxon>Beutenbergia</taxon>
    </lineage>
</organism>
<name>C5C3S1_BEUC1</name>
<gene>
    <name evidence="4" type="ordered locus">Bcav_3738</name>
</gene>
<keyword evidence="3" id="KW-0472">Membrane</keyword>
<sequence length="259" mass="25109">MSPARVAAAGTLALGLAAALAVVVLTADDAAAHVRTTAVVLAVMAAAVPASTLLARRPPTVGPADGVTLARAVGAAACAALVVIGLVVIAPASAGAGDDGPTGSSAGATDVRTWVLLGIAAPALALDAVDGVVARRTGTASAAGGRLDVDADAVLLIVLSVAAATVVGSWALVIGLAYPAFLAVGLLRPAWRHALRPDPDRRTIAALQAVALAVVLVPAVPRPVASIVAALASGLLLASFARDAVALDHAHRAGDVAPA</sequence>
<evidence type="ECO:0000256" key="2">
    <source>
        <dbReference type="RuleBase" id="RU003750"/>
    </source>
</evidence>
<accession>C5C3S1</accession>
<feature type="transmembrane region" description="Helical" evidence="3">
    <location>
        <begin position="227"/>
        <end position="245"/>
    </location>
</feature>
<evidence type="ECO:0000256" key="1">
    <source>
        <dbReference type="ARBA" id="ARBA00022679"/>
    </source>
</evidence>
<keyword evidence="1 2" id="KW-0808">Transferase</keyword>
<evidence type="ECO:0000313" key="5">
    <source>
        <dbReference type="Proteomes" id="UP000007962"/>
    </source>
</evidence>
<dbReference type="InterPro" id="IPR000462">
    <property type="entry name" value="CDP-OH_P_trans"/>
</dbReference>
<dbReference type="InterPro" id="IPR043130">
    <property type="entry name" value="CDP-OH_PTrfase_TM_dom"/>
</dbReference>
<dbReference type="InterPro" id="IPR048254">
    <property type="entry name" value="CDP_ALCOHOL_P_TRANSF_CS"/>
</dbReference>
<dbReference type="STRING" id="471853.Bcav_3738"/>
<comment type="similarity">
    <text evidence="2">Belongs to the CDP-alcohol phosphatidyltransferase class-I family.</text>
</comment>
<dbReference type="KEGG" id="bcv:Bcav_3738"/>
<dbReference type="GO" id="GO:0008654">
    <property type="term" value="P:phospholipid biosynthetic process"/>
    <property type="evidence" value="ECO:0007669"/>
    <property type="project" value="InterPro"/>
</dbReference>
<keyword evidence="3" id="KW-1133">Transmembrane helix</keyword>
<feature type="transmembrane region" description="Helical" evidence="3">
    <location>
        <begin position="68"/>
        <end position="94"/>
    </location>
</feature>
<dbReference type="Pfam" id="PF01066">
    <property type="entry name" value="CDP-OH_P_transf"/>
    <property type="match status" value="1"/>
</dbReference>
<dbReference type="AlphaFoldDB" id="C5C3S1"/>
<proteinExistence type="inferred from homology"/>
<feature type="transmembrane region" description="Helical" evidence="3">
    <location>
        <begin position="37"/>
        <end position="56"/>
    </location>
</feature>
<keyword evidence="3" id="KW-0812">Transmembrane</keyword>
<dbReference type="Proteomes" id="UP000007962">
    <property type="component" value="Chromosome"/>
</dbReference>
<dbReference type="PROSITE" id="PS00379">
    <property type="entry name" value="CDP_ALCOHOL_P_TRANSF"/>
    <property type="match status" value="1"/>
</dbReference>
<evidence type="ECO:0000256" key="3">
    <source>
        <dbReference type="SAM" id="Phobius"/>
    </source>
</evidence>
<dbReference type="HOGENOM" id="CLU_076605_0_0_11"/>
<dbReference type="RefSeq" id="WP_015884217.1">
    <property type="nucleotide sequence ID" value="NC_012669.1"/>
</dbReference>
<dbReference type="EMBL" id="CP001618">
    <property type="protein sequence ID" value="ACQ81980.1"/>
    <property type="molecule type" value="Genomic_DNA"/>
</dbReference>
<dbReference type="Gene3D" id="1.20.120.1760">
    <property type="match status" value="1"/>
</dbReference>
<feature type="transmembrane region" description="Helical" evidence="3">
    <location>
        <begin position="114"/>
        <end position="133"/>
    </location>
</feature>